<accession>A0A7L8AGM4</accession>
<evidence type="ECO:0000313" key="3">
    <source>
        <dbReference type="Proteomes" id="UP000516764"/>
    </source>
</evidence>
<feature type="domain" description="DinB-like" evidence="1">
    <location>
        <begin position="10"/>
        <end position="169"/>
    </location>
</feature>
<dbReference type="InterPro" id="IPR024775">
    <property type="entry name" value="DinB-like"/>
</dbReference>
<dbReference type="KEGG" id="phal:H9I45_01595"/>
<dbReference type="Gene3D" id="1.20.120.450">
    <property type="entry name" value="dinb family like domain"/>
    <property type="match status" value="1"/>
</dbReference>
<dbReference type="RefSeq" id="WP_088353681.1">
    <property type="nucleotide sequence ID" value="NZ_CP061813.1"/>
</dbReference>
<dbReference type="OrthoDB" id="954225at2"/>
<dbReference type="InterPro" id="IPR034660">
    <property type="entry name" value="DinB/YfiT-like"/>
</dbReference>
<gene>
    <name evidence="2" type="ORF">H9I45_01595</name>
</gene>
<name>A0A7L8AGM4_9FLAO</name>
<evidence type="ECO:0000259" key="1">
    <source>
        <dbReference type="Pfam" id="PF12867"/>
    </source>
</evidence>
<sequence length="179" mass="21441">MERDAIVDLLEEKNSNLLAWLNKHPEELWEKGPEGKWTTAQQVQHLVDSLQLLNNALSYPRFFLKHKFGTCNRETRDYDTIVKNYQQKLIENKERAAVFNQKLKKPLLKNRKRLLNRLQIQHKKLQYKTRKISDLNLDTLVIPHPLMGKMTIREIIMWTAHHTEHHTNILKEKYKETLL</sequence>
<proteinExistence type="predicted"/>
<evidence type="ECO:0000313" key="2">
    <source>
        <dbReference type="EMBL" id="QOD61165.1"/>
    </source>
</evidence>
<keyword evidence="3" id="KW-1185">Reference proteome</keyword>
<dbReference type="EMBL" id="CP061813">
    <property type="protein sequence ID" value="QOD61165.1"/>
    <property type="molecule type" value="Genomic_DNA"/>
</dbReference>
<reference evidence="2 3" key="1">
    <citation type="journal article" date="2016" name="Int. J. Syst. Evol. Microbiol.">
        <title>Polaribacter haliotis sp. nov., isolated from the gut of abalone Haliotis discus hannai.</title>
        <authorList>
            <person name="Kim Y.O."/>
            <person name="Park I.S."/>
            <person name="Park S."/>
            <person name="Nam B.H."/>
            <person name="Park J.M."/>
            <person name="Kim D.G."/>
            <person name="Yoon J.H."/>
        </authorList>
    </citation>
    <scope>NUCLEOTIDE SEQUENCE [LARGE SCALE GENOMIC DNA]</scope>
    <source>
        <strain evidence="2 3">KCTC 52418</strain>
    </source>
</reference>
<organism evidence="2 3">
    <name type="scientific">Polaribacter haliotis</name>
    <dbReference type="NCBI Taxonomy" id="1888915"/>
    <lineage>
        <taxon>Bacteria</taxon>
        <taxon>Pseudomonadati</taxon>
        <taxon>Bacteroidota</taxon>
        <taxon>Flavobacteriia</taxon>
        <taxon>Flavobacteriales</taxon>
        <taxon>Flavobacteriaceae</taxon>
    </lineage>
</organism>
<dbReference type="Pfam" id="PF12867">
    <property type="entry name" value="DinB_2"/>
    <property type="match status" value="1"/>
</dbReference>
<dbReference type="AlphaFoldDB" id="A0A7L8AGM4"/>
<dbReference type="Proteomes" id="UP000516764">
    <property type="component" value="Chromosome"/>
</dbReference>
<dbReference type="SUPFAM" id="SSF109854">
    <property type="entry name" value="DinB/YfiT-like putative metalloenzymes"/>
    <property type="match status" value="1"/>
</dbReference>
<protein>
    <submittedName>
        <fullName evidence="2">DinB family protein</fullName>
    </submittedName>
</protein>